<name>A0A2N3X110_9PSEU</name>
<reference evidence="1 4" key="2">
    <citation type="submission" date="2020-08" db="EMBL/GenBank/DDBJ databases">
        <title>Amycolatopsis echigonensis JCM 21831.</title>
        <authorList>
            <person name="Tedsree N."/>
            <person name="Kuncharoen N."/>
            <person name="Likhitwitayawuid K."/>
            <person name="Tanasupawat S."/>
        </authorList>
    </citation>
    <scope>NUCLEOTIDE SEQUENCE [LARGE SCALE GENOMIC DNA]</scope>
    <source>
        <strain evidence="1 4">JCM 21831</strain>
    </source>
</reference>
<keyword evidence="3" id="KW-1185">Reference proteome</keyword>
<sequence length="296" mass="32130">MIPDPAPNTITRPYRGLSVQEVDIPLTPRAIDDLLRPREIYRRTAFLVLRSGDDTALVGVRPVSLGPLFSPVAELRVLSGPDTTVWLDDPATDVGNASALAAAARSGHQDGALAYVVRGRFEHVNFIWRPEPLRVRVTEVVPPYPPKLLSMAEQAVAFDEDLPPVELVLDAVDIRALAADHPAPAFLLPCRGSGAELDGEVRFLDTHPSYRDDWLLIGCERSRAFHEQFYGSEPDRVDLCPKARAGAGPVLTKCCLLERGVEYAGRSATVPWGANLDEVRAALRAICGLPAMAAAS</sequence>
<accession>A0A2N3X110</accession>
<gene>
    <name evidence="2" type="ORF">ATK30_0791</name>
    <name evidence="1" type="ORF">H5411_40695</name>
</gene>
<organism evidence="2 3">
    <name type="scientific">Amycolatopsis echigonensis</name>
    <dbReference type="NCBI Taxonomy" id="2576905"/>
    <lineage>
        <taxon>Bacteria</taxon>
        <taxon>Bacillati</taxon>
        <taxon>Actinomycetota</taxon>
        <taxon>Actinomycetes</taxon>
        <taxon>Pseudonocardiales</taxon>
        <taxon>Pseudonocardiaceae</taxon>
        <taxon>Amycolatopsis</taxon>
    </lineage>
</organism>
<accession>A0A8E2B8V3</accession>
<dbReference type="InterPro" id="IPR056131">
    <property type="entry name" value="DUF7714"/>
</dbReference>
<dbReference type="OrthoDB" id="3612465at2"/>
<dbReference type="RefSeq" id="WP_101434339.1">
    <property type="nucleotide sequence ID" value="NZ_JACJHR010000104.1"/>
</dbReference>
<dbReference type="Proteomes" id="UP000233750">
    <property type="component" value="Unassembled WGS sequence"/>
</dbReference>
<protein>
    <submittedName>
        <fullName evidence="2">Uncharacterized protein</fullName>
    </submittedName>
</protein>
<dbReference type="Pfam" id="PF24830">
    <property type="entry name" value="DUF7714"/>
    <property type="match status" value="1"/>
</dbReference>
<evidence type="ECO:0000313" key="2">
    <source>
        <dbReference type="EMBL" id="PKV99803.1"/>
    </source>
</evidence>
<comment type="caution">
    <text evidence="2">The sequence shown here is derived from an EMBL/GenBank/DDBJ whole genome shotgun (WGS) entry which is preliminary data.</text>
</comment>
<evidence type="ECO:0000313" key="4">
    <source>
        <dbReference type="Proteomes" id="UP000550260"/>
    </source>
</evidence>
<evidence type="ECO:0000313" key="3">
    <source>
        <dbReference type="Proteomes" id="UP000233750"/>
    </source>
</evidence>
<proteinExistence type="predicted"/>
<dbReference type="AlphaFoldDB" id="A0A2N3X110"/>
<evidence type="ECO:0000313" key="1">
    <source>
        <dbReference type="EMBL" id="MBB2505426.1"/>
    </source>
</evidence>
<dbReference type="EMBL" id="JACJHR010000104">
    <property type="protein sequence ID" value="MBB2505426.1"/>
    <property type="molecule type" value="Genomic_DNA"/>
</dbReference>
<reference evidence="2 3" key="1">
    <citation type="submission" date="2017-12" db="EMBL/GenBank/DDBJ databases">
        <title>Sequencing the genomes of 1000 Actinobacteria strains.</title>
        <authorList>
            <person name="Klenk H.-P."/>
        </authorList>
    </citation>
    <scope>NUCLEOTIDE SEQUENCE [LARGE SCALE GENOMIC DNA]</scope>
    <source>
        <strain evidence="2 3">DSM 45165</strain>
    </source>
</reference>
<dbReference type="EMBL" id="PJMY01000002">
    <property type="protein sequence ID" value="PKV99803.1"/>
    <property type="molecule type" value="Genomic_DNA"/>
</dbReference>
<dbReference type="Proteomes" id="UP000550260">
    <property type="component" value="Unassembled WGS sequence"/>
</dbReference>